<keyword evidence="3" id="KW-0106">Calcium</keyword>
<sequence>MKILKSILYLTIVLLSLGCEEEPELYNFEKYKFVSFLDENDEILENEATYTIFLRYDGSVLTEDFSLNLKIAGNAQDGVDYSIANNIVTFKAGEIKSEPFEITIIDNLVVNSVEDKSLEISIESVSNPNIDIGVGTLLQSNKAFALKIIDNECSDDIDIFATSLTNTTGSGTHTISGSVTGDVVTFTGDLISYSPFANANLEVTLTPVQAGAKIGNATFADFDAGTDSDGYTYQFRQVSDGTYDVCTGTININIAVYYESGGSWVYWKESNNTIKIP</sequence>
<gene>
    <name evidence="5" type="ORF">N1F79_08580</name>
</gene>
<proteinExistence type="predicted"/>
<name>A0ABU7XR59_9FLAO</name>
<dbReference type="RefSeq" id="WP_303305535.1">
    <property type="nucleotide sequence ID" value="NZ_JAODOP010000004.1"/>
</dbReference>
<dbReference type="Proteomes" id="UP001337305">
    <property type="component" value="Unassembled WGS sequence"/>
</dbReference>
<reference evidence="5 6" key="1">
    <citation type="submission" date="2022-09" db="EMBL/GenBank/DDBJ databases">
        <title>Genome sequencing of Flavivirga sp. MEBiC05379.</title>
        <authorList>
            <person name="Oh H.-M."/>
            <person name="Kwon K.K."/>
            <person name="Park M.J."/>
            <person name="Yang S.-H."/>
        </authorList>
    </citation>
    <scope>NUCLEOTIDE SEQUENCE [LARGE SCALE GENOMIC DNA]</scope>
    <source>
        <strain evidence="5 6">MEBiC05379</strain>
    </source>
</reference>
<dbReference type="InterPro" id="IPR003644">
    <property type="entry name" value="Calx_beta"/>
</dbReference>
<evidence type="ECO:0000256" key="3">
    <source>
        <dbReference type="ARBA" id="ARBA00022837"/>
    </source>
</evidence>
<evidence type="ECO:0000259" key="4">
    <source>
        <dbReference type="Pfam" id="PF03160"/>
    </source>
</evidence>
<organism evidence="5 6">
    <name type="scientific">Flavivirga spongiicola</name>
    <dbReference type="NCBI Taxonomy" id="421621"/>
    <lineage>
        <taxon>Bacteria</taxon>
        <taxon>Pseudomonadati</taxon>
        <taxon>Bacteroidota</taxon>
        <taxon>Flavobacteriia</taxon>
        <taxon>Flavobacteriales</taxon>
        <taxon>Flavobacteriaceae</taxon>
        <taxon>Flavivirga</taxon>
    </lineage>
</organism>
<evidence type="ECO:0000256" key="2">
    <source>
        <dbReference type="ARBA" id="ARBA00022737"/>
    </source>
</evidence>
<keyword evidence="6" id="KW-1185">Reference proteome</keyword>
<comment type="caution">
    <text evidence="5">The sequence shown here is derived from an EMBL/GenBank/DDBJ whole genome shotgun (WGS) entry which is preliminary data.</text>
</comment>
<accession>A0ABU7XR59</accession>
<evidence type="ECO:0000313" key="5">
    <source>
        <dbReference type="EMBL" id="MEF3833185.1"/>
    </source>
</evidence>
<dbReference type="SUPFAM" id="SSF141072">
    <property type="entry name" value="CalX-like"/>
    <property type="match status" value="1"/>
</dbReference>
<dbReference type="InterPro" id="IPR038081">
    <property type="entry name" value="CalX-like_sf"/>
</dbReference>
<protein>
    <recommendedName>
        <fullName evidence="4">Calx-beta domain-containing protein</fullName>
    </recommendedName>
</protein>
<dbReference type="PROSITE" id="PS51257">
    <property type="entry name" value="PROKAR_LIPOPROTEIN"/>
    <property type="match status" value="1"/>
</dbReference>
<keyword evidence="2" id="KW-0677">Repeat</keyword>
<dbReference type="Gene3D" id="2.60.40.2030">
    <property type="match status" value="1"/>
</dbReference>
<evidence type="ECO:0000256" key="1">
    <source>
        <dbReference type="ARBA" id="ARBA00022729"/>
    </source>
</evidence>
<feature type="domain" description="Calx-beta" evidence="4">
    <location>
        <begin position="34"/>
        <end position="145"/>
    </location>
</feature>
<dbReference type="EMBL" id="JAODOP010000004">
    <property type="protein sequence ID" value="MEF3833185.1"/>
    <property type="molecule type" value="Genomic_DNA"/>
</dbReference>
<dbReference type="Pfam" id="PF03160">
    <property type="entry name" value="Calx-beta"/>
    <property type="match status" value="1"/>
</dbReference>
<keyword evidence="1" id="KW-0732">Signal</keyword>
<evidence type="ECO:0000313" key="6">
    <source>
        <dbReference type="Proteomes" id="UP001337305"/>
    </source>
</evidence>